<dbReference type="GO" id="GO:0005886">
    <property type="term" value="C:plasma membrane"/>
    <property type="evidence" value="ECO:0007669"/>
    <property type="project" value="UniProtKB-SubCell"/>
</dbReference>
<dbReference type="InterPro" id="IPR025857">
    <property type="entry name" value="MacB_PCD"/>
</dbReference>
<evidence type="ECO:0000256" key="4">
    <source>
        <dbReference type="ARBA" id="ARBA00022989"/>
    </source>
</evidence>
<dbReference type="Pfam" id="PF02687">
    <property type="entry name" value="FtsX"/>
    <property type="match status" value="1"/>
</dbReference>
<feature type="domain" description="MacB-like periplasmic core" evidence="9">
    <location>
        <begin position="23"/>
        <end position="246"/>
    </location>
</feature>
<dbReference type="PANTHER" id="PTHR30572:SF4">
    <property type="entry name" value="ABC TRANSPORTER PERMEASE YTRF"/>
    <property type="match status" value="1"/>
</dbReference>
<keyword evidence="2" id="KW-1003">Cell membrane</keyword>
<gene>
    <name evidence="10" type="ORF">C4S77_02635</name>
</gene>
<proteinExistence type="inferred from homology"/>
<evidence type="ECO:0000313" key="10">
    <source>
        <dbReference type="EMBL" id="PQL94897.1"/>
    </source>
</evidence>
<keyword evidence="11" id="KW-1185">Reference proteome</keyword>
<evidence type="ECO:0000259" key="8">
    <source>
        <dbReference type="Pfam" id="PF02687"/>
    </source>
</evidence>
<comment type="subcellular location">
    <subcellularLocation>
        <location evidence="1">Cell membrane</location>
        <topology evidence="1">Multi-pass membrane protein</topology>
    </subcellularLocation>
</comment>
<feature type="domain" description="ABC3 transporter permease C-terminal" evidence="8">
    <location>
        <begin position="288"/>
        <end position="408"/>
    </location>
</feature>
<organism evidence="10 11">
    <name type="scientific">Apibacter adventoris</name>
    <dbReference type="NCBI Taxonomy" id="1679466"/>
    <lineage>
        <taxon>Bacteria</taxon>
        <taxon>Pseudomonadati</taxon>
        <taxon>Bacteroidota</taxon>
        <taxon>Flavobacteriia</taxon>
        <taxon>Flavobacteriales</taxon>
        <taxon>Weeksellaceae</taxon>
        <taxon>Apibacter</taxon>
    </lineage>
</organism>
<keyword evidence="10" id="KW-0067">ATP-binding</keyword>
<dbReference type="Pfam" id="PF12704">
    <property type="entry name" value="MacB_PCD"/>
    <property type="match status" value="1"/>
</dbReference>
<dbReference type="AlphaFoldDB" id="A0A2S8AFR6"/>
<evidence type="ECO:0000259" key="9">
    <source>
        <dbReference type="Pfam" id="PF12704"/>
    </source>
</evidence>
<accession>A0A2S8AFR6</accession>
<dbReference type="RefSeq" id="WP_105245886.1">
    <property type="nucleotide sequence ID" value="NZ_PSZM01000003.1"/>
</dbReference>
<reference evidence="10 11" key="1">
    <citation type="submission" date="2018-02" db="EMBL/GenBank/DDBJ databases">
        <title>Genome sequences of Apibacter spp., gut symbionts of Asian honey bees.</title>
        <authorList>
            <person name="Kwong W.K."/>
            <person name="Steele M.I."/>
            <person name="Moran N.A."/>
        </authorList>
    </citation>
    <scope>NUCLEOTIDE SEQUENCE [LARGE SCALE GENOMIC DNA]</scope>
    <source>
        <strain evidence="11">wkB301</strain>
    </source>
</reference>
<name>A0A2S8AFR6_9FLAO</name>
<dbReference type="GO" id="GO:0005524">
    <property type="term" value="F:ATP binding"/>
    <property type="evidence" value="ECO:0007669"/>
    <property type="project" value="UniProtKB-KW"/>
</dbReference>
<sequence length="415" mass="46730">MLIFERETWSEIYYSLSKNKLRTILTMIGVAWGMFLYVFLLGAAKGVENGFNKIFDGFATNSIFLWADYTGEPYKGYPRNRELFIHINDVDYLKKEVHEIDFIVPRSVRNSAQGLVSHGNISKNYNIYGDYPIASKIEKKELIDGRFLNENDISQNRKVTVIGKEVADQLFKKNEKPIGGFIKIGGIYFQIIGIYRLANASIEGENTIYIPFNTFQILYNKGDKINWMAISIKPQYNVKTVEKKIKLLLKKKYDVAPTDEKAFGAFNFAENFKKVTGFLTGMQILTWVVGGLTILAGVIAISNILLITVKERTLEIGIRRALGAKPGEIKQQILLESVFLTVFSGIIGFIGGILLLIFIRSSIGESPSFPFYNPTVNLWNVLIALTIMVGLGVLIGLIPAKRAVQIKPIEALRTE</sequence>
<evidence type="ECO:0000256" key="6">
    <source>
        <dbReference type="ARBA" id="ARBA00038076"/>
    </source>
</evidence>
<keyword evidence="5 7" id="KW-0472">Membrane</keyword>
<dbReference type="OrthoDB" id="9770036at2"/>
<comment type="similarity">
    <text evidence="6">Belongs to the ABC-4 integral membrane protein family.</text>
</comment>
<feature type="transmembrane region" description="Helical" evidence="7">
    <location>
        <begin position="284"/>
        <end position="309"/>
    </location>
</feature>
<evidence type="ECO:0000256" key="2">
    <source>
        <dbReference type="ARBA" id="ARBA00022475"/>
    </source>
</evidence>
<keyword evidence="4 7" id="KW-1133">Transmembrane helix</keyword>
<feature type="transmembrane region" description="Helical" evidence="7">
    <location>
        <begin position="21"/>
        <end position="44"/>
    </location>
</feature>
<evidence type="ECO:0000256" key="1">
    <source>
        <dbReference type="ARBA" id="ARBA00004651"/>
    </source>
</evidence>
<keyword evidence="3 7" id="KW-0812">Transmembrane</keyword>
<dbReference type="InterPro" id="IPR050250">
    <property type="entry name" value="Macrolide_Exporter_MacB"/>
</dbReference>
<comment type="caution">
    <text evidence="10">The sequence shown here is derived from an EMBL/GenBank/DDBJ whole genome shotgun (WGS) entry which is preliminary data.</text>
</comment>
<dbReference type="PANTHER" id="PTHR30572">
    <property type="entry name" value="MEMBRANE COMPONENT OF TRANSPORTER-RELATED"/>
    <property type="match status" value="1"/>
</dbReference>
<evidence type="ECO:0000256" key="3">
    <source>
        <dbReference type="ARBA" id="ARBA00022692"/>
    </source>
</evidence>
<dbReference type="EMBL" id="PSZM01000003">
    <property type="protein sequence ID" value="PQL94897.1"/>
    <property type="molecule type" value="Genomic_DNA"/>
</dbReference>
<protein>
    <submittedName>
        <fullName evidence="10">Multidrug ABC transporter ATP-binding protein</fullName>
    </submittedName>
</protein>
<feature type="transmembrane region" description="Helical" evidence="7">
    <location>
        <begin position="379"/>
        <end position="398"/>
    </location>
</feature>
<evidence type="ECO:0000313" key="11">
    <source>
        <dbReference type="Proteomes" id="UP000238042"/>
    </source>
</evidence>
<dbReference type="Proteomes" id="UP000238042">
    <property type="component" value="Unassembled WGS sequence"/>
</dbReference>
<evidence type="ECO:0000256" key="7">
    <source>
        <dbReference type="SAM" id="Phobius"/>
    </source>
</evidence>
<dbReference type="InterPro" id="IPR003838">
    <property type="entry name" value="ABC3_permease_C"/>
</dbReference>
<keyword evidence="10" id="KW-0547">Nucleotide-binding</keyword>
<feature type="transmembrane region" description="Helical" evidence="7">
    <location>
        <begin position="338"/>
        <end position="359"/>
    </location>
</feature>
<evidence type="ECO:0000256" key="5">
    <source>
        <dbReference type="ARBA" id="ARBA00023136"/>
    </source>
</evidence>
<dbReference type="GO" id="GO:0022857">
    <property type="term" value="F:transmembrane transporter activity"/>
    <property type="evidence" value="ECO:0007669"/>
    <property type="project" value="TreeGrafter"/>
</dbReference>